<dbReference type="SUPFAM" id="SSF53335">
    <property type="entry name" value="S-adenosyl-L-methionine-dependent methyltransferases"/>
    <property type="match status" value="1"/>
</dbReference>
<keyword evidence="2" id="KW-0489">Methyltransferase</keyword>
<evidence type="ECO:0000259" key="1">
    <source>
        <dbReference type="Pfam" id="PF08241"/>
    </source>
</evidence>
<reference evidence="2 3" key="1">
    <citation type="submission" date="2020-08" db="EMBL/GenBank/DDBJ databases">
        <title>Genomic Encyclopedia of Type Strains, Phase IV (KMG-IV): sequencing the most valuable type-strain genomes for metagenomic binning, comparative biology and taxonomic classification.</title>
        <authorList>
            <person name="Goeker M."/>
        </authorList>
    </citation>
    <scope>NUCLEOTIDE SEQUENCE [LARGE SCALE GENOMIC DNA]</scope>
    <source>
        <strain evidence="2 3">DSM 11590</strain>
    </source>
</reference>
<gene>
    <name evidence="2" type="ORF">FHS48_000832</name>
</gene>
<dbReference type="Pfam" id="PF08241">
    <property type="entry name" value="Methyltransf_11"/>
    <property type="match status" value="1"/>
</dbReference>
<organism evidence="2 3">
    <name type="scientific">Novispirillum itersonii</name>
    <name type="common">Aquaspirillum itersonii</name>
    <dbReference type="NCBI Taxonomy" id="189"/>
    <lineage>
        <taxon>Bacteria</taxon>
        <taxon>Pseudomonadati</taxon>
        <taxon>Pseudomonadota</taxon>
        <taxon>Alphaproteobacteria</taxon>
        <taxon>Rhodospirillales</taxon>
        <taxon>Novispirillaceae</taxon>
        <taxon>Novispirillum</taxon>
    </lineage>
</organism>
<dbReference type="EMBL" id="JACIIX010000002">
    <property type="protein sequence ID" value="MBB6209430.1"/>
    <property type="molecule type" value="Genomic_DNA"/>
</dbReference>
<comment type="caution">
    <text evidence="2">The sequence shown here is derived from an EMBL/GenBank/DDBJ whole genome shotgun (WGS) entry which is preliminary data.</text>
</comment>
<evidence type="ECO:0000313" key="2">
    <source>
        <dbReference type="EMBL" id="MBB6209430.1"/>
    </source>
</evidence>
<proteinExistence type="predicted"/>
<dbReference type="GO" id="GO:0102130">
    <property type="term" value="F:malonyl-CoA methyltransferase activity"/>
    <property type="evidence" value="ECO:0007669"/>
    <property type="project" value="UniProtKB-EC"/>
</dbReference>
<dbReference type="GO" id="GO:0032259">
    <property type="term" value="P:methylation"/>
    <property type="evidence" value="ECO:0007669"/>
    <property type="project" value="UniProtKB-KW"/>
</dbReference>
<dbReference type="GO" id="GO:0008757">
    <property type="term" value="F:S-adenosylmethionine-dependent methyltransferase activity"/>
    <property type="evidence" value="ECO:0007669"/>
    <property type="project" value="InterPro"/>
</dbReference>
<accession>A0A7X0DKZ1</accession>
<feature type="domain" description="Methyltransferase type 11" evidence="1">
    <location>
        <begin position="50"/>
        <end position="141"/>
    </location>
</feature>
<dbReference type="InterPro" id="IPR013216">
    <property type="entry name" value="Methyltransf_11"/>
</dbReference>
<evidence type="ECO:0000313" key="3">
    <source>
        <dbReference type="Proteomes" id="UP000544872"/>
    </source>
</evidence>
<dbReference type="Proteomes" id="UP000544872">
    <property type="component" value="Unassembled WGS sequence"/>
</dbReference>
<dbReference type="AlphaFoldDB" id="A0A7X0DKZ1"/>
<dbReference type="EC" id="2.1.1.197" evidence="2"/>
<keyword evidence="2" id="KW-0808">Transferase</keyword>
<dbReference type="RefSeq" id="WP_184261707.1">
    <property type="nucleotide sequence ID" value="NZ_JACIIX010000002.1"/>
</dbReference>
<dbReference type="PANTHER" id="PTHR43861:SF1">
    <property type="entry name" value="TRANS-ACONITATE 2-METHYLTRANSFERASE"/>
    <property type="match status" value="1"/>
</dbReference>
<dbReference type="Gene3D" id="3.40.50.150">
    <property type="entry name" value="Vaccinia Virus protein VP39"/>
    <property type="match status" value="1"/>
</dbReference>
<dbReference type="InterPro" id="IPR029063">
    <property type="entry name" value="SAM-dependent_MTases_sf"/>
</dbReference>
<name>A0A7X0DKZ1_NOVIT</name>
<protein>
    <submittedName>
        <fullName evidence="2">Malonyl-CoA O-methyltransferase</fullName>
        <ecNumber evidence="2">2.1.1.197</ecNumber>
    </submittedName>
</protein>
<sequence length="228" mass="24905">MQDEALFLPVAAAYDRWSSFYDAYDNPMVFGASQVVDDLSATVGGKGVVEFGCGTGRNLAHLKRGGAKDLIGCDLSLGMLEQAWARDPHFLLFRQDMAQPVPLADRCADLVLFCLTLEHVGDLTGPLREARRLLREGGEIVMIEIHPFLSLNTVSAHFRDGDSLVRMPTFAHQFSDYIAACAAAGLTLRGCREWRPCDFHGPVPEKVFKRGAETPLLVQLTAAPAGTL</sequence>
<keyword evidence="3" id="KW-1185">Reference proteome</keyword>
<dbReference type="CDD" id="cd02440">
    <property type="entry name" value="AdoMet_MTases"/>
    <property type="match status" value="1"/>
</dbReference>
<dbReference type="PANTHER" id="PTHR43861">
    <property type="entry name" value="TRANS-ACONITATE 2-METHYLTRANSFERASE-RELATED"/>
    <property type="match status" value="1"/>
</dbReference>